<keyword evidence="1" id="KW-0812">Transmembrane</keyword>
<accession>V8CD85</accession>
<protein>
    <submittedName>
        <fullName evidence="2">Uncharacterized protein</fullName>
    </submittedName>
</protein>
<feature type="transmembrane region" description="Helical" evidence="1">
    <location>
        <begin position="6"/>
        <end position="28"/>
    </location>
</feature>
<keyword evidence="3" id="KW-1185">Reference proteome</keyword>
<proteinExistence type="predicted"/>
<dbReference type="Proteomes" id="UP000018731">
    <property type="component" value="Unassembled WGS sequence"/>
</dbReference>
<dbReference type="AlphaFoldDB" id="V8CD85"/>
<evidence type="ECO:0000256" key="1">
    <source>
        <dbReference type="SAM" id="Phobius"/>
    </source>
</evidence>
<organism evidence="2 3">
    <name type="scientific">Helicobacter macacae MIT 99-5501</name>
    <dbReference type="NCBI Taxonomy" id="1357400"/>
    <lineage>
        <taxon>Bacteria</taxon>
        <taxon>Pseudomonadati</taxon>
        <taxon>Campylobacterota</taxon>
        <taxon>Epsilonproteobacteria</taxon>
        <taxon>Campylobacterales</taxon>
        <taxon>Helicobacteraceae</taxon>
        <taxon>Helicobacter</taxon>
    </lineage>
</organism>
<name>V8CD85_9HELI</name>
<gene>
    <name evidence="2" type="ORF">HMPREF2086_00018</name>
</gene>
<dbReference type="PATRIC" id="fig|1357400.3.peg.27"/>
<sequence length="216" mass="25303">MKTKTAFFGIIASLVLFVGIVISGVYVLDKFTNTRSETPMSALNTEQDASQEEPKQFSQIQQEIIEEVFEQLEDQLYDTIVKLDNSKAFVSMEDEIMEDFNRELDQKKKRELAKKLGDKYIEDMYAKALFKIRRKVDGHFDDEYVDEIVQVVMEQLKPYRTEVVRRFVLDNIYSRVSDEILQEVALDLVSEAREDYAKRLKEEAIKQVDEFVGRKD</sequence>
<keyword evidence="1" id="KW-0472">Membrane</keyword>
<dbReference type="RefSeq" id="WP_023926688.1">
    <property type="nucleotide sequence ID" value="NZ_KI669454.1"/>
</dbReference>
<reference evidence="2 3" key="1">
    <citation type="journal article" date="2014" name="Genome Announc.">
        <title>Draft genome sequences of six enterohepatic helicobacter species isolated from humans and one from rhesus macaques.</title>
        <authorList>
            <person name="Shen Z."/>
            <person name="Sheh A."/>
            <person name="Young S.K."/>
            <person name="Abouelliel A."/>
            <person name="Ward D.V."/>
            <person name="Earl A.M."/>
            <person name="Fox J.G."/>
        </authorList>
    </citation>
    <scope>NUCLEOTIDE SEQUENCE [LARGE SCALE GENOMIC DNA]</scope>
    <source>
        <strain evidence="2 3">MIT 99-5501</strain>
    </source>
</reference>
<dbReference type="HOGENOM" id="CLU_1276190_0_0_7"/>
<comment type="caution">
    <text evidence="2">The sequence shown here is derived from an EMBL/GenBank/DDBJ whole genome shotgun (WGS) entry which is preliminary data.</text>
</comment>
<evidence type="ECO:0000313" key="2">
    <source>
        <dbReference type="EMBL" id="ETD24686.1"/>
    </source>
</evidence>
<dbReference type="EMBL" id="AZJI01000001">
    <property type="protein sequence ID" value="ETD24686.1"/>
    <property type="molecule type" value="Genomic_DNA"/>
</dbReference>
<keyword evidence="1" id="KW-1133">Transmembrane helix</keyword>
<evidence type="ECO:0000313" key="3">
    <source>
        <dbReference type="Proteomes" id="UP000018731"/>
    </source>
</evidence>